<name>A0A1M5V1Y3_9FIRM</name>
<dbReference type="EMBL" id="FQXI01000026">
    <property type="protein sequence ID" value="SHH69164.1"/>
    <property type="molecule type" value="Genomic_DNA"/>
</dbReference>
<dbReference type="RefSeq" id="WP_073185770.1">
    <property type="nucleotide sequence ID" value="NZ_FQXI01000026.1"/>
</dbReference>
<reference evidence="5 6" key="1">
    <citation type="submission" date="2016-11" db="EMBL/GenBank/DDBJ databases">
        <authorList>
            <person name="Jaros S."/>
            <person name="Januszkiewicz K."/>
            <person name="Wedrychowicz H."/>
        </authorList>
    </citation>
    <scope>NUCLEOTIDE SEQUENCE [LARGE SCALE GENOMIC DNA]</scope>
    <source>
        <strain evidence="5 6">DSM 21120</strain>
    </source>
</reference>
<dbReference type="PANTHER" id="PTHR43308">
    <property type="entry name" value="OUTER MEMBRANE PROTEIN ALPHA-RELATED"/>
    <property type="match status" value="1"/>
</dbReference>
<dbReference type="PANTHER" id="PTHR43308:SF5">
    <property type="entry name" value="S-LAYER PROTEIN _ PEPTIDOGLYCAN ENDO-BETA-N-ACETYLGLUCOSAMINIDASE"/>
    <property type="match status" value="1"/>
</dbReference>
<dbReference type="Pfam" id="PF07564">
    <property type="entry name" value="DUF1542"/>
    <property type="match status" value="1"/>
</dbReference>
<dbReference type="SUPFAM" id="SSF51126">
    <property type="entry name" value="Pectin lyase-like"/>
    <property type="match status" value="1"/>
</dbReference>
<dbReference type="InterPro" id="IPR051465">
    <property type="entry name" value="Cell_Envelope_Struct_Comp"/>
</dbReference>
<evidence type="ECO:0000313" key="6">
    <source>
        <dbReference type="Proteomes" id="UP000184032"/>
    </source>
</evidence>
<accession>A0A1M5V1Y3</accession>
<dbReference type="Pfam" id="PF09479">
    <property type="entry name" value="Flg_new"/>
    <property type="match status" value="1"/>
</dbReference>
<dbReference type="Proteomes" id="UP000184032">
    <property type="component" value="Unassembled WGS sequence"/>
</dbReference>
<dbReference type="InterPro" id="IPR011439">
    <property type="entry name" value="DUF1542"/>
</dbReference>
<gene>
    <name evidence="5" type="ORF">SAMN02745245_01950</name>
</gene>
<dbReference type="Gene3D" id="2.60.40.4270">
    <property type="entry name" value="Listeria-Bacteroides repeat domain"/>
    <property type="match status" value="1"/>
</dbReference>
<dbReference type="InterPro" id="IPR013378">
    <property type="entry name" value="InlB-like_B-rpt"/>
</dbReference>
<sequence length="957" mass="104554">MKQRKTKLLSFLLAFVLLISTPLTSSAEVGLNIGNSISDTSTDNKNGEVVGNEEVAENEDEAEKGDVPKEDEIILEVEVTQSDLDKAKEDAKADIESVYLKKLAGINSLELLADELKQELIEKLESAKVEIISEISAAETIEAVHIAKENGLNKISSIVIPLISTRADALAEGATTVSTVDELKAAIANKDINEIVVTKDIEISEQLEIGRPQMARERPITIKGVSLNEDGTPNITLKGIGSKAYMFDIRNTELVKFENLIFDGNNQRSAIYSNNINLEILNSKFINNTSSGTGAMNLTGEGNTTIKNSYFIDNKNPIDGGAIYFNSTSGDINIENTIFKNNEARFAGALYLNNVVGVNKLNIKNSAFEGNKAVGPGYNPTGWGGAISFEGFGELNIDGSKFNNNIASDSGAAIHVKHQNYEPLNDIGLNVNINNTEFNKNLVIIPDSYYAYFVAGAVDIFGAGADCSNRKVTINNSKFLGNSNVNEFDILGFGGALTIRDAKGLAVDINKTEFKSNEATQGGAIFSNSGNINIQESNFNGNNAVTKGGAINILPFTDRKTTDGDSVYYNTLKVSNTEFSDNTAGDGIFELDKTEYPNIFSVYETNITNIKSLSKPANINKNIAYNNYDISFVGDKPIDPIEEFTVTYNGNTNDSGTVPTDTKNPYAKNSEVTVLPKGDLSKTGYTFKGWNTKADGSGTSYKVGDKFKITANTTLYAQWEKDSEDSGTGWTWSGGSSTTSKEKPKTEEILTHIAYLTGYPDNTIRPQVSITRAEVAAIFARLKVGEANIPSATTKYNDVNASDWYTKYIAFVTDNNIMEGYPDGSFKPNDKITRAEFTAVVARYNSLADTTSTFEDVIGHWAEKYIGAVTSKGWINGYPDGTFKPEKDISREEVATMVNKMLDRKVDKDGLNNLSIKNFKDLDNSSWSYFDIVEASNSHKSVRRTLGNIMENWRELL</sequence>
<dbReference type="Pfam" id="PF00395">
    <property type="entry name" value="SLH"/>
    <property type="match status" value="3"/>
</dbReference>
<keyword evidence="6" id="KW-1185">Reference proteome</keyword>
<evidence type="ECO:0000256" key="3">
    <source>
        <dbReference type="SAM" id="SignalP"/>
    </source>
</evidence>
<dbReference type="InterPro" id="IPR042229">
    <property type="entry name" value="Listeria/Bacterioides_rpt_sf"/>
</dbReference>
<dbReference type="PROSITE" id="PS51272">
    <property type="entry name" value="SLH"/>
    <property type="match status" value="2"/>
</dbReference>
<organism evidence="5 6">
    <name type="scientific">Anaerosphaera aminiphila DSM 21120</name>
    <dbReference type="NCBI Taxonomy" id="1120995"/>
    <lineage>
        <taxon>Bacteria</taxon>
        <taxon>Bacillati</taxon>
        <taxon>Bacillota</taxon>
        <taxon>Tissierellia</taxon>
        <taxon>Tissierellales</taxon>
        <taxon>Peptoniphilaceae</taxon>
        <taxon>Anaerosphaera</taxon>
    </lineage>
</organism>
<dbReference type="SMART" id="SM00710">
    <property type="entry name" value="PbH1"/>
    <property type="match status" value="7"/>
</dbReference>
<dbReference type="STRING" id="1120995.SAMN02745245_01950"/>
<feature type="region of interest" description="Disordered" evidence="2">
    <location>
        <begin position="723"/>
        <end position="744"/>
    </location>
</feature>
<feature type="compositionally biased region" description="Acidic residues" evidence="2">
    <location>
        <begin position="54"/>
        <end position="63"/>
    </location>
</feature>
<proteinExistence type="predicted"/>
<feature type="domain" description="SLH" evidence="4">
    <location>
        <begin position="792"/>
        <end position="848"/>
    </location>
</feature>
<evidence type="ECO:0000313" key="5">
    <source>
        <dbReference type="EMBL" id="SHH69164.1"/>
    </source>
</evidence>
<dbReference type="AlphaFoldDB" id="A0A1M5V1Y3"/>
<comment type="subcellular location">
    <subcellularLocation>
        <location evidence="1">Cell envelope</location>
    </subcellularLocation>
</comment>
<feature type="compositionally biased region" description="Low complexity" evidence="2">
    <location>
        <begin position="43"/>
        <end position="53"/>
    </location>
</feature>
<evidence type="ECO:0000256" key="1">
    <source>
        <dbReference type="ARBA" id="ARBA00004196"/>
    </source>
</evidence>
<feature type="signal peptide" evidence="3">
    <location>
        <begin position="1"/>
        <end position="27"/>
    </location>
</feature>
<feature type="domain" description="SLH" evidence="4">
    <location>
        <begin position="849"/>
        <end position="912"/>
    </location>
</feature>
<evidence type="ECO:0000256" key="2">
    <source>
        <dbReference type="SAM" id="MobiDB-lite"/>
    </source>
</evidence>
<feature type="compositionally biased region" description="Low complexity" evidence="2">
    <location>
        <begin position="726"/>
        <end position="739"/>
    </location>
</feature>
<dbReference type="InterPro" id="IPR011050">
    <property type="entry name" value="Pectin_lyase_fold/virulence"/>
</dbReference>
<keyword evidence="3" id="KW-0732">Signal</keyword>
<feature type="region of interest" description="Disordered" evidence="2">
    <location>
        <begin position="34"/>
        <end position="69"/>
    </location>
</feature>
<dbReference type="InterPro" id="IPR006626">
    <property type="entry name" value="PbH1"/>
</dbReference>
<protein>
    <submittedName>
        <fullName evidence="5">Listeria/Bacterioides repeat-containing protein</fullName>
    </submittedName>
</protein>
<evidence type="ECO:0000259" key="4">
    <source>
        <dbReference type="PROSITE" id="PS51272"/>
    </source>
</evidence>
<dbReference type="InterPro" id="IPR001119">
    <property type="entry name" value="SLH_dom"/>
</dbReference>
<dbReference type="OrthoDB" id="1698971at2"/>
<dbReference type="GO" id="GO:0030313">
    <property type="term" value="C:cell envelope"/>
    <property type="evidence" value="ECO:0007669"/>
    <property type="project" value="UniProtKB-SubCell"/>
</dbReference>
<feature type="chain" id="PRO_5012229178" evidence="3">
    <location>
        <begin position="28"/>
        <end position="957"/>
    </location>
</feature>
<dbReference type="NCBIfam" id="TIGR02543">
    <property type="entry name" value="List_Bact_rpt"/>
    <property type="match status" value="1"/>
</dbReference>